<evidence type="ECO:0000256" key="2">
    <source>
        <dbReference type="ARBA" id="ARBA00022475"/>
    </source>
</evidence>
<evidence type="ECO:0000256" key="3">
    <source>
        <dbReference type="ARBA" id="ARBA00022692"/>
    </source>
</evidence>
<comment type="subcellular location">
    <subcellularLocation>
        <location evidence="1 6">Cell membrane</location>
        <topology evidence="1 6">Multi-pass membrane protein</topology>
    </subcellularLocation>
</comment>
<feature type="transmembrane region" description="Helical" evidence="6">
    <location>
        <begin position="87"/>
        <end position="104"/>
    </location>
</feature>
<sequence length="345" mass="39256">MIKSGCVFCAAVWYTLSGSFKLIHNTRFNEWWGNLSFLKQKTFLSLAKFLVPIFILLFISYEAKGMFDDFNWALLELYLDRLSPQKVVLIIALGLAALFPMYFYDEILQRLFRIKVPKKKLLFYSLSANAFSNFIGFGGVAGATLRSYFYKNYLAGGTPYIKIIAKLSLFYLTGLSLLSWMIIFSDLHLYEDVKLIKIAVWGIAAYTPVLLAIYFFKTSFWNLKHIKKGYAAELLAVSLLEWLFIIFCIWGIAKSLEVSIPFFVIFPIVIISACAGIASMIPGGIGSFDFVFLIGLESQGIPTELGLLILMFYRLSYYIVPVFIGTPFVMNQIWNNGDARNAFKI</sequence>
<keyword evidence="4 6" id="KW-1133">Transmembrane helix</keyword>
<keyword evidence="5 6" id="KW-0472">Membrane</keyword>
<feature type="transmembrane region" description="Helical" evidence="6">
    <location>
        <begin position="229"/>
        <end position="252"/>
    </location>
</feature>
<keyword evidence="3 6" id="KW-0812">Transmembrane</keyword>
<feature type="transmembrane region" description="Helical" evidence="6">
    <location>
        <begin position="258"/>
        <end position="278"/>
    </location>
</feature>
<dbReference type="EC" id="2.3.2.3" evidence="6"/>
<evidence type="ECO:0000256" key="4">
    <source>
        <dbReference type="ARBA" id="ARBA00022989"/>
    </source>
</evidence>
<keyword evidence="6" id="KW-0046">Antibiotic resistance</keyword>
<protein>
    <recommendedName>
        <fullName evidence="6">Phosphatidylglycerol lysyltransferase</fullName>
        <ecNumber evidence="6">2.3.2.3</ecNumber>
    </recommendedName>
    <alternativeName>
        <fullName evidence="6">Lysylphosphatidylglycerol synthase</fullName>
    </alternativeName>
</protein>
<dbReference type="InterPro" id="IPR022791">
    <property type="entry name" value="L-PG_synthase/AglD"/>
</dbReference>
<name>A0A2V3A4Z0_9BACI</name>
<keyword evidence="2" id="KW-1003">Cell membrane</keyword>
<evidence type="ECO:0000256" key="5">
    <source>
        <dbReference type="ARBA" id="ARBA00023136"/>
    </source>
</evidence>
<dbReference type="Pfam" id="PF03706">
    <property type="entry name" value="LPG_synthase_TM"/>
    <property type="match status" value="1"/>
</dbReference>
<evidence type="ECO:0000256" key="1">
    <source>
        <dbReference type="ARBA" id="ARBA00004651"/>
    </source>
</evidence>
<dbReference type="GO" id="GO:0046677">
    <property type="term" value="P:response to antibiotic"/>
    <property type="evidence" value="ECO:0007669"/>
    <property type="project" value="UniProtKB-KW"/>
</dbReference>
<feature type="transmembrane region" description="Helical" evidence="6">
    <location>
        <begin position="163"/>
        <end position="183"/>
    </location>
</feature>
<proteinExistence type="inferred from homology"/>
<keyword evidence="6 7" id="KW-0808">Transferase</keyword>
<dbReference type="EMBL" id="QGTW01000001">
    <property type="protein sequence ID" value="PWW31776.1"/>
    <property type="molecule type" value="Genomic_DNA"/>
</dbReference>
<comment type="caution">
    <text evidence="7">The sequence shown here is derived from an EMBL/GenBank/DDBJ whole genome shotgun (WGS) entry which is preliminary data.</text>
</comment>
<evidence type="ECO:0000256" key="6">
    <source>
        <dbReference type="RuleBase" id="RU363042"/>
    </source>
</evidence>
<accession>A0A2V3A4Z0</accession>
<evidence type="ECO:0000313" key="8">
    <source>
        <dbReference type="Proteomes" id="UP000247150"/>
    </source>
</evidence>
<reference evidence="7 8" key="1">
    <citation type="submission" date="2018-05" db="EMBL/GenBank/DDBJ databases">
        <title>Freshwater and sediment microbial communities from various areas in North America, analyzing microbe dynamics in response to fracking.</title>
        <authorList>
            <person name="Lamendella R."/>
        </authorList>
    </citation>
    <scope>NUCLEOTIDE SEQUENCE [LARGE SCALE GENOMIC DNA]</scope>
    <source>
        <strain evidence="7 8">15_TX</strain>
    </source>
</reference>
<keyword evidence="6" id="KW-0443">Lipid metabolism</keyword>
<dbReference type="PANTHER" id="PTHR39087:SF2">
    <property type="entry name" value="UPF0104 MEMBRANE PROTEIN MJ1595"/>
    <property type="match status" value="1"/>
</dbReference>
<dbReference type="Proteomes" id="UP000247150">
    <property type="component" value="Unassembled WGS sequence"/>
</dbReference>
<dbReference type="GO" id="GO:0005886">
    <property type="term" value="C:plasma membrane"/>
    <property type="evidence" value="ECO:0007669"/>
    <property type="project" value="UniProtKB-SubCell"/>
</dbReference>
<dbReference type="AlphaFoldDB" id="A0A2V3A4Z0"/>
<feature type="transmembrane region" description="Helical" evidence="6">
    <location>
        <begin position="43"/>
        <end position="61"/>
    </location>
</feature>
<evidence type="ECO:0000313" key="7">
    <source>
        <dbReference type="EMBL" id="PWW31776.1"/>
    </source>
</evidence>
<comment type="catalytic activity">
    <reaction evidence="6">
        <text>L-lysyl-tRNA(Lys) + a 1,2-diacyl-sn-glycero-3-phospho-(1'-sn-glycerol) = a 1,2-diacyl-sn-glycero-3-phospho-1'-(3'-O-L-lysyl)-sn-glycerol + tRNA(Lys)</text>
        <dbReference type="Rhea" id="RHEA:10668"/>
        <dbReference type="Rhea" id="RHEA-COMP:9696"/>
        <dbReference type="Rhea" id="RHEA-COMP:9697"/>
        <dbReference type="ChEBI" id="CHEBI:64716"/>
        <dbReference type="ChEBI" id="CHEBI:75792"/>
        <dbReference type="ChEBI" id="CHEBI:78442"/>
        <dbReference type="ChEBI" id="CHEBI:78529"/>
        <dbReference type="EC" id="2.3.2.3"/>
    </reaction>
</comment>
<gene>
    <name evidence="6" type="primary">mprF</name>
    <name evidence="7" type="ORF">DFO73_10129</name>
</gene>
<comment type="similarity">
    <text evidence="6">Belongs to the LPG synthase family.</text>
</comment>
<comment type="function">
    <text evidence="6">Catalyzes the transfer of a lysyl group from L-lysyl-tRNA(Lys) to membrane-bound phosphatidylglycerol (PG), which produces lysylphosphatidylglycerol (LPG), a major component of the bacterial membrane with a positive net charge. LPG synthesis contributes to bacterial virulence as it is involved in the resistance mechanism against cationic antimicrobial peptides (CAMP) produces by the host's immune system (defensins, cathelicidins) and by the competing microorganisms.</text>
</comment>
<organism evidence="7 8">
    <name type="scientific">Cytobacillus oceanisediminis</name>
    <dbReference type="NCBI Taxonomy" id="665099"/>
    <lineage>
        <taxon>Bacteria</taxon>
        <taxon>Bacillati</taxon>
        <taxon>Bacillota</taxon>
        <taxon>Bacilli</taxon>
        <taxon>Bacillales</taxon>
        <taxon>Bacillaceae</taxon>
        <taxon>Cytobacillus</taxon>
    </lineage>
</organism>
<dbReference type="GO" id="GO:0050071">
    <property type="term" value="F:phosphatidylglycerol lysyltransferase activity"/>
    <property type="evidence" value="ECO:0007669"/>
    <property type="project" value="UniProtKB-EC"/>
</dbReference>
<feature type="transmembrane region" description="Helical" evidence="6">
    <location>
        <begin position="315"/>
        <end position="334"/>
    </location>
</feature>
<dbReference type="PANTHER" id="PTHR39087">
    <property type="entry name" value="UPF0104 MEMBRANE PROTEIN MJ1595"/>
    <property type="match status" value="1"/>
</dbReference>
<dbReference type="GO" id="GO:0006629">
    <property type="term" value="P:lipid metabolic process"/>
    <property type="evidence" value="ECO:0007669"/>
    <property type="project" value="UniProtKB-KW"/>
</dbReference>
<feature type="transmembrane region" description="Helical" evidence="6">
    <location>
        <begin position="195"/>
        <end position="217"/>
    </location>
</feature>
<feature type="transmembrane region" description="Helical" evidence="6">
    <location>
        <begin position="124"/>
        <end position="143"/>
    </location>
</feature>